<keyword evidence="4" id="KW-0547">Nucleotide-binding</keyword>
<organism evidence="9 10">
    <name type="scientific">Blomia tropicalis</name>
    <name type="common">Mite</name>
    <dbReference type="NCBI Taxonomy" id="40697"/>
    <lineage>
        <taxon>Eukaryota</taxon>
        <taxon>Metazoa</taxon>
        <taxon>Ecdysozoa</taxon>
        <taxon>Arthropoda</taxon>
        <taxon>Chelicerata</taxon>
        <taxon>Arachnida</taxon>
        <taxon>Acari</taxon>
        <taxon>Acariformes</taxon>
        <taxon>Sarcoptiformes</taxon>
        <taxon>Astigmata</taxon>
        <taxon>Glycyphagoidea</taxon>
        <taxon>Echimyopodidae</taxon>
        <taxon>Blomia</taxon>
    </lineage>
</organism>
<dbReference type="EMBL" id="JAPWDV010000001">
    <property type="protein sequence ID" value="KAJ6221572.1"/>
    <property type="molecule type" value="Genomic_DNA"/>
</dbReference>
<evidence type="ECO:0000259" key="8">
    <source>
        <dbReference type="Pfam" id="PF00690"/>
    </source>
</evidence>
<evidence type="ECO:0000313" key="9">
    <source>
        <dbReference type="EMBL" id="KAJ6221572.1"/>
    </source>
</evidence>
<evidence type="ECO:0000256" key="7">
    <source>
        <dbReference type="ARBA" id="ARBA00022967"/>
    </source>
</evidence>
<dbReference type="GO" id="GO:0015203">
    <property type="term" value="F:polyamine transmembrane transporter activity"/>
    <property type="evidence" value="ECO:0007669"/>
    <property type="project" value="TreeGrafter"/>
</dbReference>
<evidence type="ECO:0000256" key="4">
    <source>
        <dbReference type="ARBA" id="ARBA00022741"/>
    </source>
</evidence>
<dbReference type="GO" id="GO:0006874">
    <property type="term" value="P:intracellular calcium ion homeostasis"/>
    <property type="evidence" value="ECO:0007669"/>
    <property type="project" value="TreeGrafter"/>
</dbReference>
<keyword evidence="2" id="KW-0597">Phosphoprotein</keyword>
<dbReference type="Proteomes" id="UP001142055">
    <property type="component" value="Chromosome 1"/>
</dbReference>
<dbReference type="GO" id="GO:0140358">
    <property type="term" value="F:P-type transmembrane transporter activity"/>
    <property type="evidence" value="ECO:0007669"/>
    <property type="project" value="InterPro"/>
</dbReference>
<proteinExistence type="predicted"/>
<keyword evidence="7" id="KW-1278">Translocase</keyword>
<comment type="subcellular location">
    <subcellularLocation>
        <location evidence="1">Membrane</location>
        <topology evidence="1">Multi-pass membrane protein</topology>
    </subcellularLocation>
</comment>
<gene>
    <name evidence="9" type="ORF">RDWZM_000117</name>
</gene>
<accession>A0A9Q0M9I5</accession>
<dbReference type="PANTHER" id="PTHR45630:SF8">
    <property type="entry name" value="CATION-TRANSPORTING ATPASE"/>
    <property type="match status" value="1"/>
</dbReference>
<dbReference type="InterPro" id="IPR006544">
    <property type="entry name" value="P-type_TPase_V"/>
</dbReference>
<evidence type="ECO:0000256" key="3">
    <source>
        <dbReference type="ARBA" id="ARBA00022723"/>
    </source>
</evidence>
<comment type="caution">
    <text evidence="9">The sequence shown here is derived from an EMBL/GenBank/DDBJ whole genome shotgun (WGS) entry which is preliminary data.</text>
</comment>
<keyword evidence="5" id="KW-0067">ATP-binding</keyword>
<evidence type="ECO:0000256" key="1">
    <source>
        <dbReference type="ARBA" id="ARBA00004141"/>
    </source>
</evidence>
<evidence type="ECO:0000256" key="2">
    <source>
        <dbReference type="ARBA" id="ARBA00022553"/>
    </source>
</evidence>
<dbReference type="InterPro" id="IPR023298">
    <property type="entry name" value="ATPase_P-typ_TM_dom_sf"/>
</dbReference>
<evidence type="ECO:0000313" key="10">
    <source>
        <dbReference type="Proteomes" id="UP001142055"/>
    </source>
</evidence>
<dbReference type="GO" id="GO:0016020">
    <property type="term" value="C:membrane"/>
    <property type="evidence" value="ECO:0007669"/>
    <property type="project" value="UniProtKB-SubCell"/>
</dbReference>
<dbReference type="GO" id="GO:0005524">
    <property type="term" value="F:ATP binding"/>
    <property type="evidence" value="ECO:0007669"/>
    <property type="project" value="UniProtKB-KW"/>
</dbReference>
<sequence>MVKTVKTSINEPCLSLKNNINNNSSKMIQCIGQLRNRLVIITDKDKLYELTLESIYKSNNNLYMGTNLPYQLTDRWNSLEKFTNPSLNHVKSKLLSCFTMINAFSEWLMYVTKCPNGNSTPGISFDIDNQLPLIGMCYDEDDIDNIMFIGAPEKLIFYGIFHKTNEHVRIMRYKFVTFPIIDWILYQRWSSVAQPDQKGQPSEQWYRICGLNESRLRIVKDHSAQCQMLNLNISQGLVTNEQFYLFGDEFVYTFPLSVYHMDSVDGMKYSTIRYENFIKCEGNITYINPDYTFLTPSIEFYTQKLNYLKNGKSYKLDHGFNRLEIKFSDHFMQKFTENIICIFNDRLSYYQNRDDHDGDDCWVTIPNGNFGNDNDVREFIKLHGLDKNINCTIYQQKGLSSEDKKRRQIVYGLNEIVVNVQSVFNILYQEVLEPFYIFQVFNVIIWTLDTYST</sequence>
<dbReference type="AlphaFoldDB" id="A0A9Q0M9I5"/>
<reference evidence="9" key="1">
    <citation type="submission" date="2022-12" db="EMBL/GenBank/DDBJ databases">
        <title>Genome assemblies of Blomia tropicalis.</title>
        <authorList>
            <person name="Cui Y."/>
        </authorList>
    </citation>
    <scope>NUCLEOTIDE SEQUENCE</scope>
    <source>
        <tissue evidence="9">Adult mites</tissue>
    </source>
</reference>
<protein>
    <recommendedName>
        <fullName evidence="8">Cation-transporting P-type ATPase N-terminal domain-containing protein</fullName>
    </recommendedName>
</protein>
<name>A0A9Q0M9I5_BLOTA</name>
<dbReference type="SUPFAM" id="SSF81665">
    <property type="entry name" value="Calcium ATPase, transmembrane domain M"/>
    <property type="match status" value="1"/>
</dbReference>
<evidence type="ECO:0000256" key="5">
    <source>
        <dbReference type="ARBA" id="ARBA00022840"/>
    </source>
</evidence>
<evidence type="ECO:0000256" key="6">
    <source>
        <dbReference type="ARBA" id="ARBA00022842"/>
    </source>
</evidence>
<keyword evidence="3" id="KW-0479">Metal-binding</keyword>
<dbReference type="InterPro" id="IPR004014">
    <property type="entry name" value="ATPase_P-typ_cation-transptr_N"/>
</dbReference>
<keyword evidence="10" id="KW-1185">Reference proteome</keyword>
<dbReference type="GO" id="GO:0046872">
    <property type="term" value="F:metal ion binding"/>
    <property type="evidence" value="ECO:0007669"/>
    <property type="project" value="UniProtKB-KW"/>
</dbReference>
<keyword evidence="6" id="KW-0460">Magnesium</keyword>
<dbReference type="Pfam" id="PF00690">
    <property type="entry name" value="Cation_ATPase_N"/>
    <property type="match status" value="1"/>
</dbReference>
<dbReference type="PANTHER" id="PTHR45630">
    <property type="entry name" value="CATION-TRANSPORTING ATPASE-RELATED"/>
    <property type="match status" value="1"/>
</dbReference>
<feature type="domain" description="Cation-transporting P-type ATPase N-terminal" evidence="8">
    <location>
        <begin position="396"/>
        <end position="446"/>
    </location>
</feature>
<dbReference type="GO" id="GO:0019829">
    <property type="term" value="F:ATPase-coupled monoatomic cation transmembrane transporter activity"/>
    <property type="evidence" value="ECO:0007669"/>
    <property type="project" value="TreeGrafter"/>
</dbReference>